<dbReference type="Proteomes" id="UP001075354">
    <property type="component" value="Chromosome 10"/>
</dbReference>
<evidence type="ECO:0000313" key="1">
    <source>
        <dbReference type="EMBL" id="KAJ1523114.1"/>
    </source>
</evidence>
<dbReference type="EMBL" id="JAPTSV010000010">
    <property type="protein sequence ID" value="KAJ1523114.1"/>
    <property type="molecule type" value="Genomic_DNA"/>
</dbReference>
<keyword evidence="2" id="KW-1185">Reference proteome</keyword>
<sequence length="88" mass="10232">MISSGWRVFSIAISTFVPTYTFVEWSGASVRRIFFQWVATVPDASVHSFKLIEEERRSSSEFFHFEAFVLLTHQVISNESDAQLPWQK</sequence>
<organism evidence="1 2">
    <name type="scientific">Megalurothrips usitatus</name>
    <name type="common">bean blossom thrips</name>
    <dbReference type="NCBI Taxonomy" id="439358"/>
    <lineage>
        <taxon>Eukaryota</taxon>
        <taxon>Metazoa</taxon>
        <taxon>Ecdysozoa</taxon>
        <taxon>Arthropoda</taxon>
        <taxon>Hexapoda</taxon>
        <taxon>Insecta</taxon>
        <taxon>Pterygota</taxon>
        <taxon>Neoptera</taxon>
        <taxon>Paraneoptera</taxon>
        <taxon>Thysanoptera</taxon>
        <taxon>Terebrantia</taxon>
        <taxon>Thripoidea</taxon>
        <taxon>Thripidae</taxon>
        <taxon>Megalurothrips</taxon>
    </lineage>
</organism>
<proteinExistence type="predicted"/>
<accession>A0AAV7XAP4</accession>
<evidence type="ECO:0000313" key="2">
    <source>
        <dbReference type="Proteomes" id="UP001075354"/>
    </source>
</evidence>
<name>A0AAV7XAP4_9NEOP</name>
<comment type="caution">
    <text evidence="1">The sequence shown here is derived from an EMBL/GenBank/DDBJ whole genome shotgun (WGS) entry which is preliminary data.</text>
</comment>
<gene>
    <name evidence="1" type="ORF">ONE63_001007</name>
</gene>
<dbReference type="AlphaFoldDB" id="A0AAV7XAP4"/>
<evidence type="ECO:0008006" key="3">
    <source>
        <dbReference type="Google" id="ProtNLM"/>
    </source>
</evidence>
<protein>
    <recommendedName>
        <fullName evidence="3">Secreted protein</fullName>
    </recommendedName>
</protein>
<reference evidence="1" key="1">
    <citation type="submission" date="2022-12" db="EMBL/GenBank/DDBJ databases">
        <title>Chromosome-level genome assembly of the bean flower thrips Megalurothrips usitatus.</title>
        <authorList>
            <person name="Ma L."/>
            <person name="Liu Q."/>
            <person name="Li H."/>
            <person name="Cai W."/>
        </authorList>
    </citation>
    <scope>NUCLEOTIDE SEQUENCE</scope>
    <source>
        <strain evidence="1">Cailab_2022a</strain>
    </source>
</reference>